<sequence>MCPDFILKTTTRVHCTHNTFSLFIIKTNVNLCEQPKIELGERPVPVSFAKHKVETLSSERIAEQEEFMDSTMMPSPRMPSRQETQRPRIVGPPIRRPKPKPKGNSGTPGSYKTTTGNGACPPGNEPTRDDDGRLILCNGLEPNFFTILLNLTNYRLVRQAGILGSTSLSEALFSAQNSAHTLIIRYQLRGLTLRKLKYGETCDPASDTCTQGSTCIDNVCKCGPGYALSPNGWCERFEFNMGGKVPQSFHGNFAQTTQTSTTQQSVIIETIPDAIRTTYETTPAQIPSRRPFIGPKVIRHRFLGTRCRDNDVCINGGECRDDATPFAAPGQSCAHGEDCSGGSFCADGICQCD</sequence>
<evidence type="ECO:0000313" key="3">
    <source>
        <dbReference type="EMBL" id="VDM76941.1"/>
    </source>
</evidence>
<evidence type="ECO:0000313" key="4">
    <source>
        <dbReference type="Proteomes" id="UP000270094"/>
    </source>
</evidence>
<feature type="compositionally biased region" description="Polar residues" evidence="1">
    <location>
        <begin position="104"/>
        <end position="117"/>
    </location>
</feature>
<feature type="region of interest" description="Disordered" evidence="1">
    <location>
        <begin position="70"/>
        <end position="128"/>
    </location>
</feature>
<keyword evidence="4" id="KW-1185">Reference proteome</keyword>
<reference evidence="3 4" key="1">
    <citation type="submission" date="2018-11" db="EMBL/GenBank/DDBJ databases">
        <authorList>
            <consortium name="Pathogen Informatics"/>
        </authorList>
    </citation>
    <scope>NUCLEOTIDE SEQUENCE [LARGE SCALE GENOMIC DNA]</scope>
</reference>
<proteinExistence type="predicted"/>
<evidence type="ECO:0000259" key="2">
    <source>
        <dbReference type="Pfam" id="PF01683"/>
    </source>
</evidence>
<dbReference type="EMBL" id="UYYB01098046">
    <property type="protein sequence ID" value="VDM76941.1"/>
    <property type="molecule type" value="Genomic_DNA"/>
</dbReference>
<dbReference type="InterPro" id="IPR006149">
    <property type="entry name" value="EB_dom"/>
</dbReference>
<evidence type="ECO:0000256" key="1">
    <source>
        <dbReference type="SAM" id="MobiDB-lite"/>
    </source>
</evidence>
<feature type="domain" description="EB" evidence="2">
    <location>
        <begin position="190"/>
        <end position="234"/>
    </location>
</feature>
<protein>
    <recommendedName>
        <fullName evidence="2">EB domain-containing protein</fullName>
    </recommendedName>
</protein>
<name>A0A3P7IVF7_STRVU</name>
<accession>A0A3P7IVF7</accession>
<gene>
    <name evidence="3" type="ORF">SVUK_LOCUS11939</name>
</gene>
<dbReference type="AlphaFoldDB" id="A0A3P7IVF7"/>
<dbReference type="Pfam" id="PF01683">
    <property type="entry name" value="EB"/>
    <property type="match status" value="2"/>
</dbReference>
<feature type="domain" description="EB" evidence="2">
    <location>
        <begin position="307"/>
        <end position="353"/>
    </location>
</feature>
<feature type="non-terminal residue" evidence="3">
    <location>
        <position position="353"/>
    </location>
</feature>
<dbReference type="OrthoDB" id="5862329at2759"/>
<dbReference type="Proteomes" id="UP000270094">
    <property type="component" value="Unassembled WGS sequence"/>
</dbReference>
<organism evidence="3 4">
    <name type="scientific">Strongylus vulgaris</name>
    <name type="common">Blood worm</name>
    <dbReference type="NCBI Taxonomy" id="40348"/>
    <lineage>
        <taxon>Eukaryota</taxon>
        <taxon>Metazoa</taxon>
        <taxon>Ecdysozoa</taxon>
        <taxon>Nematoda</taxon>
        <taxon>Chromadorea</taxon>
        <taxon>Rhabditida</taxon>
        <taxon>Rhabditina</taxon>
        <taxon>Rhabditomorpha</taxon>
        <taxon>Strongyloidea</taxon>
        <taxon>Strongylidae</taxon>
        <taxon>Strongylus</taxon>
    </lineage>
</organism>